<feature type="transmembrane region" description="Helical" evidence="2">
    <location>
        <begin position="1438"/>
        <end position="1461"/>
    </location>
</feature>
<keyword evidence="2" id="KW-1133">Transmembrane helix</keyword>
<feature type="compositionally biased region" description="Polar residues" evidence="1">
    <location>
        <begin position="1100"/>
        <end position="1115"/>
    </location>
</feature>
<dbReference type="EMBL" id="BDSA01000014">
    <property type="protein sequence ID" value="GBE63107.1"/>
    <property type="molecule type" value="Genomic_DNA"/>
</dbReference>
<keyword evidence="2" id="KW-0472">Membrane</keyword>
<reference evidence="3 4" key="1">
    <citation type="journal article" date="2017" name="BMC Genomics">
        <title>Whole-genome assembly of Babesia ovata and comparative genomics between closely related pathogens.</title>
        <authorList>
            <person name="Yamagishi J."/>
            <person name="Asada M."/>
            <person name="Hakimi H."/>
            <person name="Tanaka T.Q."/>
            <person name="Sugimoto C."/>
            <person name="Kawazu S."/>
        </authorList>
    </citation>
    <scope>NUCLEOTIDE SEQUENCE [LARGE SCALE GENOMIC DNA]</scope>
    <source>
        <strain evidence="3 4">Miyake</strain>
    </source>
</reference>
<keyword evidence="2" id="KW-0812">Transmembrane</keyword>
<evidence type="ECO:0000313" key="3">
    <source>
        <dbReference type="EMBL" id="GBE63107.1"/>
    </source>
</evidence>
<evidence type="ECO:0000313" key="4">
    <source>
        <dbReference type="Proteomes" id="UP000236319"/>
    </source>
</evidence>
<dbReference type="GeneID" id="39876877"/>
<gene>
    <name evidence="3" type="ORF">BOVATA_046000</name>
</gene>
<feature type="region of interest" description="Disordered" evidence="1">
    <location>
        <begin position="1087"/>
        <end position="1115"/>
    </location>
</feature>
<protein>
    <recommendedName>
        <fullName evidence="5">C3H1-type domain-containing protein</fullName>
    </recommendedName>
</protein>
<feature type="compositionally biased region" description="Basic and acidic residues" evidence="1">
    <location>
        <begin position="1087"/>
        <end position="1097"/>
    </location>
</feature>
<dbReference type="VEuPathDB" id="PiroplasmaDB:BOVATA_046000"/>
<dbReference type="RefSeq" id="XP_028869350.1">
    <property type="nucleotide sequence ID" value="XM_029013517.1"/>
</dbReference>
<dbReference type="OrthoDB" id="295473at2759"/>
<evidence type="ECO:0000256" key="2">
    <source>
        <dbReference type="SAM" id="Phobius"/>
    </source>
</evidence>
<keyword evidence="4" id="KW-1185">Reference proteome</keyword>
<sequence>MAFLHGVLSNIQPHLGLHRNTIDEAISFLNANKHRGKDGFNKAIGKVVEGVKGYNEGVRRSNESVSKPTKRLYDFAKKGGMWSNEVNDMQVSIGTEQEVERSVELVTQCVKDALKFNDALNVVKHPDVKNAINDLSPSLTDRVHRLRESLQRDTETLKDYYQKKEGGNVKYRGKEKEKLDEMVTLIENKFEKLAEGVNRRIKNDVEILVKLLKEKVKSILQQLKAIEKSLRQYFDTLAEWISKAEKLVTGASAHIDKILDEVKNNPMYPNRGALEAAVLQLRGKAEELLAAGKDARQKAQDELKTALKAVNSMNSTLRMDLNTVKGQIQSGIREYVGNLKKVLEAGMTDPQNMWVQKAEKGVTDIKQALQTGDLKTNLGSFGVKLETVIGKATSTNHELGQYIENVLYDLKQISVKWNDNPDLAGAISADLTNELEKELPDGGINVDITRRADILKTYKDHVSQEHLTALMNGIMPDGNKNPGELPKAIKKIEEKVTSALVKIDTIEPEIQSAFGQVESDLNALCNAIANECTFAKFSLKELKEKYFREGKDYTKEAQESVKKIKHDINILLIKDLQAVIKDAEAFEGYANKAEKHYVDILTKYVNERVTESRSVIVKAVRKQYVTKVKALLAAFSKRITDELHDLPTAITKDSDKNYKGFMKVLSTKLTSSKLSEMLPREAKLDTLSPKVHAFFVTLLDALETNRDVMPETKIADLQNKLAPLFTDLTKYNRKFVNDLTALNTLLTEMHPDSYSAPSNPLLDILKTGVQGLHDELKKAYVSAYDGEPWYTEHENKYAKICFTCLPTLTTALTELYENCKSDGGWKTKTICEFDSNNIENPLGAFLRNCGYDVAEKETSKNGELKFPSTTFVGQKIYEKLNEAVATADATTHLTTCQNPKKIFNVTAVLDCLKKHLNEFYKVGHHSTFTSRRHPCSVYEMLAWSTGLPHNRVYASLMSHVKSLFYAPKNAGGSSRKQIAPINAYPYAVTLRDVENAIAHVISYSRDMLTTIVGPGDANCRYACDYSNNTLNLHYPADPSQCLGMFIDILRRILPPFRFMLGQCGLRPEHNGWAACLYGRDVKPSKWAGEEHLNDKPTGRPTGQPNCQSNDQPKFQPNCEPTSPLQSYLTDTLVGHMPHQLQSVGCTAKCTTCSSSSRHMPCLTPLGFRAFSGSTRTGFDLHDLLYGFLSNPHLASLLCLSPKAPVTLPEHISFAYSFVTALNDVSKYPIIKDVETSIRARSIDLCEDPRELTGVLTDAYGSDAVKHGKCKHAHVMNLTNTGICQSAENAIDCAPGISSVCRDAYRYLAQKNCDAYLSWALYLPWEFYSYLERLLEAFTHIFCEDWGCRNCLNGKCQRGRHGNAEQPCHCTSMVNCRGVSPTLYKYGFTFDDAWLTRRGGKATTCSDFNKLLTNVLKSEYFTKLFDACDKFIFIIRAPFIWTLLSLWSLSLLYLLHILVVRLDVLRIRSHLRSPSSHRIAAQSLLAVAKVGEIANVKYFSP</sequence>
<name>A0A2H6KJE3_9APIC</name>
<evidence type="ECO:0000256" key="1">
    <source>
        <dbReference type="SAM" id="MobiDB-lite"/>
    </source>
</evidence>
<dbReference type="Proteomes" id="UP000236319">
    <property type="component" value="Unassembled WGS sequence"/>
</dbReference>
<comment type="caution">
    <text evidence="3">The sequence shown here is derived from an EMBL/GenBank/DDBJ whole genome shotgun (WGS) entry which is preliminary data.</text>
</comment>
<organism evidence="3 4">
    <name type="scientific">Babesia ovata</name>
    <dbReference type="NCBI Taxonomy" id="189622"/>
    <lineage>
        <taxon>Eukaryota</taxon>
        <taxon>Sar</taxon>
        <taxon>Alveolata</taxon>
        <taxon>Apicomplexa</taxon>
        <taxon>Aconoidasida</taxon>
        <taxon>Piroplasmida</taxon>
        <taxon>Babesiidae</taxon>
        <taxon>Babesia</taxon>
    </lineage>
</organism>
<accession>A0A2H6KJE3</accession>
<proteinExistence type="predicted"/>
<evidence type="ECO:0008006" key="5">
    <source>
        <dbReference type="Google" id="ProtNLM"/>
    </source>
</evidence>